<evidence type="ECO:0000256" key="5">
    <source>
        <dbReference type="ARBA" id="ARBA00022989"/>
    </source>
</evidence>
<dbReference type="SUPFAM" id="SSF161098">
    <property type="entry name" value="MetI-like"/>
    <property type="match status" value="1"/>
</dbReference>
<name>A0A6B3NHZ2_9CYAN</name>
<dbReference type="GO" id="GO:0005886">
    <property type="term" value="C:plasma membrane"/>
    <property type="evidence" value="ECO:0007669"/>
    <property type="project" value="UniProtKB-SubCell"/>
</dbReference>
<dbReference type="EMBL" id="JAAHFQ010000282">
    <property type="protein sequence ID" value="NER28938.1"/>
    <property type="molecule type" value="Genomic_DNA"/>
</dbReference>
<dbReference type="CDD" id="cd06261">
    <property type="entry name" value="TM_PBP2"/>
    <property type="match status" value="1"/>
</dbReference>
<feature type="domain" description="ABC transmembrane type-1" evidence="8">
    <location>
        <begin position="95"/>
        <end position="322"/>
    </location>
</feature>
<feature type="transmembrane region" description="Helical" evidence="7">
    <location>
        <begin position="99"/>
        <end position="122"/>
    </location>
</feature>
<protein>
    <submittedName>
        <fullName evidence="9">ABC transporter permease</fullName>
    </submittedName>
</protein>
<proteinExistence type="inferred from homology"/>
<keyword evidence="3" id="KW-1003">Cell membrane</keyword>
<evidence type="ECO:0000256" key="6">
    <source>
        <dbReference type="ARBA" id="ARBA00023136"/>
    </source>
</evidence>
<dbReference type="PANTHER" id="PTHR43163">
    <property type="entry name" value="DIPEPTIDE TRANSPORT SYSTEM PERMEASE PROTEIN DPPB-RELATED"/>
    <property type="match status" value="1"/>
</dbReference>
<evidence type="ECO:0000256" key="4">
    <source>
        <dbReference type="ARBA" id="ARBA00022692"/>
    </source>
</evidence>
<keyword evidence="5 7" id="KW-1133">Transmembrane helix</keyword>
<dbReference type="AlphaFoldDB" id="A0A6B3NHZ2"/>
<comment type="caution">
    <text evidence="9">The sequence shown here is derived from an EMBL/GenBank/DDBJ whole genome shotgun (WGS) entry which is preliminary data.</text>
</comment>
<dbReference type="GO" id="GO:0055085">
    <property type="term" value="P:transmembrane transport"/>
    <property type="evidence" value="ECO:0007669"/>
    <property type="project" value="InterPro"/>
</dbReference>
<dbReference type="InterPro" id="IPR035906">
    <property type="entry name" value="MetI-like_sf"/>
</dbReference>
<keyword evidence="4 7" id="KW-0812">Transmembrane</keyword>
<accession>A0A6B3NHZ2</accession>
<gene>
    <name evidence="9" type="ORF">F6J89_15200</name>
</gene>
<dbReference type="Pfam" id="PF19300">
    <property type="entry name" value="BPD_transp_1_N"/>
    <property type="match status" value="1"/>
</dbReference>
<evidence type="ECO:0000313" key="9">
    <source>
        <dbReference type="EMBL" id="NER28938.1"/>
    </source>
</evidence>
<keyword evidence="6 7" id="KW-0472">Membrane</keyword>
<organism evidence="9">
    <name type="scientific">Symploca sp. SIO1C4</name>
    <dbReference type="NCBI Taxonomy" id="2607765"/>
    <lineage>
        <taxon>Bacteria</taxon>
        <taxon>Bacillati</taxon>
        <taxon>Cyanobacteriota</taxon>
        <taxon>Cyanophyceae</taxon>
        <taxon>Coleofasciculales</taxon>
        <taxon>Coleofasciculaceae</taxon>
        <taxon>Symploca</taxon>
    </lineage>
</organism>
<evidence type="ECO:0000256" key="2">
    <source>
        <dbReference type="ARBA" id="ARBA00022448"/>
    </source>
</evidence>
<sequence length="342" mass="37595">MGLYITKRLLNLLPVLLGITLLVFTLLHLIPGDPASVMLGERATPEQVEALREQLGLNQPLPLQYLTFLSNLLRFDFGTSIISGIPIAEEIKTRWPATFELSTAAMLIAIILGIPAGVLAAVRKNSFWDNLTMSGSLLGVSMPVYWLGLLLIYLFTVNLNWLPPSGRISIEEGLNLQVFTGFYLLDTLLEFKITAFIDVLSHLILPALTLATIPLAIIARITRSAMLEVLSQDYIRTARAKGVLERWVIFAHALKNALLPIVTIIGLQFGKLLGGAILTETIFSWPGIGSWIYEGILARDYPVVQGGVVFVAVIFVLINLLVDISYALLDPRISIDTSHPTP</sequence>
<dbReference type="Pfam" id="PF00528">
    <property type="entry name" value="BPD_transp_1"/>
    <property type="match status" value="1"/>
</dbReference>
<reference evidence="9" key="1">
    <citation type="submission" date="2019-11" db="EMBL/GenBank/DDBJ databases">
        <title>Genomic insights into an expanded diversity of filamentous marine cyanobacteria reveals the extraordinary biosynthetic potential of Moorea and Okeania.</title>
        <authorList>
            <person name="Ferreira Leao T."/>
            <person name="Wang M."/>
            <person name="Moss N."/>
            <person name="Da Silva R."/>
            <person name="Sanders J."/>
            <person name="Nurk S."/>
            <person name="Gurevich A."/>
            <person name="Humphrey G."/>
            <person name="Reher R."/>
            <person name="Zhu Q."/>
            <person name="Belda-Ferre P."/>
            <person name="Glukhov E."/>
            <person name="Rex R."/>
            <person name="Dorrestein P.C."/>
            <person name="Knight R."/>
            <person name="Pevzner P."/>
            <person name="Gerwick W.H."/>
            <person name="Gerwick L."/>
        </authorList>
    </citation>
    <scope>NUCLEOTIDE SEQUENCE</scope>
    <source>
        <strain evidence="9">SIO1C4</strain>
    </source>
</reference>
<keyword evidence="2 7" id="KW-0813">Transport</keyword>
<feature type="transmembrane region" description="Helical" evidence="7">
    <location>
        <begin position="142"/>
        <end position="162"/>
    </location>
</feature>
<feature type="transmembrane region" description="Helical" evidence="7">
    <location>
        <begin position="307"/>
        <end position="329"/>
    </location>
</feature>
<dbReference type="Gene3D" id="1.10.3720.10">
    <property type="entry name" value="MetI-like"/>
    <property type="match status" value="1"/>
</dbReference>
<dbReference type="PROSITE" id="PS50928">
    <property type="entry name" value="ABC_TM1"/>
    <property type="match status" value="1"/>
</dbReference>
<evidence type="ECO:0000256" key="7">
    <source>
        <dbReference type="RuleBase" id="RU363032"/>
    </source>
</evidence>
<feature type="transmembrane region" description="Helical" evidence="7">
    <location>
        <begin position="203"/>
        <end position="222"/>
    </location>
</feature>
<evidence type="ECO:0000256" key="3">
    <source>
        <dbReference type="ARBA" id="ARBA00022475"/>
    </source>
</evidence>
<comment type="similarity">
    <text evidence="7">Belongs to the binding-protein-dependent transport system permease family.</text>
</comment>
<feature type="transmembrane region" description="Helical" evidence="7">
    <location>
        <begin position="12"/>
        <end position="30"/>
    </location>
</feature>
<evidence type="ECO:0000256" key="1">
    <source>
        <dbReference type="ARBA" id="ARBA00004651"/>
    </source>
</evidence>
<feature type="transmembrane region" description="Helical" evidence="7">
    <location>
        <begin position="243"/>
        <end position="269"/>
    </location>
</feature>
<evidence type="ECO:0000259" key="8">
    <source>
        <dbReference type="PROSITE" id="PS50928"/>
    </source>
</evidence>
<dbReference type="PANTHER" id="PTHR43163:SF6">
    <property type="entry name" value="DIPEPTIDE TRANSPORT SYSTEM PERMEASE PROTEIN DPPB-RELATED"/>
    <property type="match status" value="1"/>
</dbReference>
<dbReference type="InterPro" id="IPR000515">
    <property type="entry name" value="MetI-like"/>
</dbReference>
<dbReference type="InterPro" id="IPR045621">
    <property type="entry name" value="BPD_transp_1_N"/>
</dbReference>
<comment type="subcellular location">
    <subcellularLocation>
        <location evidence="1 7">Cell membrane</location>
        <topology evidence="1 7">Multi-pass membrane protein</topology>
    </subcellularLocation>
</comment>